<evidence type="ECO:0000256" key="1">
    <source>
        <dbReference type="ARBA" id="ARBA00004496"/>
    </source>
</evidence>
<dbReference type="PANTHER" id="PTHR11579">
    <property type="entry name" value="PROTEIN-L-ISOASPARTATE O-METHYLTRANSFERASE"/>
    <property type="match status" value="1"/>
</dbReference>
<evidence type="ECO:0000256" key="8">
    <source>
        <dbReference type="SAM" id="MobiDB-lite"/>
    </source>
</evidence>
<proteinExistence type="inferred from homology"/>
<evidence type="ECO:0000256" key="2">
    <source>
        <dbReference type="ARBA" id="ARBA00005369"/>
    </source>
</evidence>
<name>A0ABD3MVM7_9STRA</name>
<dbReference type="SUPFAM" id="SSF53335">
    <property type="entry name" value="S-adenosyl-L-methionine-dependent methyltransferases"/>
    <property type="match status" value="1"/>
</dbReference>
<keyword evidence="4" id="KW-0963">Cytoplasm</keyword>
<gene>
    <name evidence="9" type="ORF">ACHAWU_007976</name>
</gene>
<organism evidence="9 10">
    <name type="scientific">Discostella pseudostelligera</name>
    <dbReference type="NCBI Taxonomy" id="259834"/>
    <lineage>
        <taxon>Eukaryota</taxon>
        <taxon>Sar</taxon>
        <taxon>Stramenopiles</taxon>
        <taxon>Ochrophyta</taxon>
        <taxon>Bacillariophyta</taxon>
        <taxon>Coscinodiscophyceae</taxon>
        <taxon>Thalassiosirophycidae</taxon>
        <taxon>Stephanodiscales</taxon>
        <taxon>Stephanodiscaceae</taxon>
        <taxon>Discostella</taxon>
    </lineage>
</organism>
<evidence type="ECO:0000256" key="6">
    <source>
        <dbReference type="ARBA" id="ARBA00022679"/>
    </source>
</evidence>
<keyword evidence="10" id="KW-1185">Reference proteome</keyword>
<evidence type="ECO:0000256" key="4">
    <source>
        <dbReference type="ARBA" id="ARBA00022490"/>
    </source>
</evidence>
<dbReference type="InterPro" id="IPR000682">
    <property type="entry name" value="PCMT"/>
</dbReference>
<keyword evidence="6" id="KW-0808">Transferase</keyword>
<dbReference type="GO" id="GO:0004719">
    <property type="term" value="F:protein-L-isoaspartate (D-aspartate) O-methyltransferase activity"/>
    <property type="evidence" value="ECO:0007669"/>
    <property type="project" value="UniProtKB-EC"/>
</dbReference>
<dbReference type="GO" id="GO:0032259">
    <property type="term" value="P:methylation"/>
    <property type="evidence" value="ECO:0007669"/>
    <property type="project" value="UniProtKB-KW"/>
</dbReference>
<comment type="caution">
    <text evidence="9">The sequence shown here is derived from an EMBL/GenBank/DDBJ whole genome shotgun (WGS) entry which is preliminary data.</text>
</comment>
<keyword evidence="5" id="KW-0489">Methyltransferase</keyword>
<comment type="similarity">
    <text evidence="2">Belongs to the methyltransferase superfamily. L-isoaspartyl/D-aspartyl protein methyltransferase family.</text>
</comment>
<evidence type="ECO:0000313" key="10">
    <source>
        <dbReference type="Proteomes" id="UP001530293"/>
    </source>
</evidence>
<keyword evidence="7" id="KW-0949">S-adenosyl-L-methionine</keyword>
<evidence type="ECO:0000256" key="3">
    <source>
        <dbReference type="ARBA" id="ARBA00011890"/>
    </source>
</evidence>
<protein>
    <recommendedName>
        <fullName evidence="3">protein-L-isoaspartate(D-aspartate) O-methyltransferase</fullName>
        <ecNumber evidence="3">2.1.1.77</ecNumber>
    </recommendedName>
</protein>
<feature type="region of interest" description="Disordered" evidence="8">
    <location>
        <begin position="1"/>
        <end position="22"/>
    </location>
</feature>
<evidence type="ECO:0000256" key="7">
    <source>
        <dbReference type="ARBA" id="ARBA00022691"/>
    </source>
</evidence>
<comment type="subcellular location">
    <subcellularLocation>
        <location evidence="1">Cytoplasm</location>
    </subcellularLocation>
</comment>
<feature type="compositionally biased region" description="Basic residues" evidence="8">
    <location>
        <begin position="10"/>
        <end position="22"/>
    </location>
</feature>
<sequence length="350" mass="37855">MTMIAPPPSARRHNSSNINKQHHRHSIKRYYTTISFILFHLLILLATSTPTSSLEFQCTSSLPAFNDSFNPKVILDKILPASTSAMRAWTCHGRTHKDMVDKLKSAGIIKSPINEAALLSVDRRNYVLPNNMDYAYEDSPQPIGYGATISAPHMHAHVLEDLLPSLLRASQQHPTQPLSILDVGCGSGYLTAVFGRMLSGKKTAPTTLNSGKVYGIDVIPELVELSRRNMMKADGDLLATKDGSGAVVELMTRDGWGGYPPGSPYNAIHVGAAASTFPVQLMKQLAVGGVMVIPVGPDGGTQYLYKVERVGDHGVVGSGGENAASSGFFEDDYVVHRVLGVRYVPLVRTS</sequence>
<dbReference type="Pfam" id="PF01135">
    <property type="entry name" value="PCMT"/>
    <property type="match status" value="1"/>
</dbReference>
<evidence type="ECO:0000313" key="9">
    <source>
        <dbReference type="EMBL" id="KAL3766886.1"/>
    </source>
</evidence>
<dbReference type="InterPro" id="IPR029063">
    <property type="entry name" value="SAM-dependent_MTases_sf"/>
</dbReference>
<accession>A0ABD3MVM7</accession>
<dbReference type="Gene3D" id="3.40.50.150">
    <property type="entry name" value="Vaccinia Virus protein VP39"/>
    <property type="match status" value="1"/>
</dbReference>
<dbReference type="EMBL" id="JALLBG020000079">
    <property type="protein sequence ID" value="KAL3766886.1"/>
    <property type="molecule type" value="Genomic_DNA"/>
</dbReference>
<dbReference type="AlphaFoldDB" id="A0ABD3MVM7"/>
<dbReference type="GO" id="GO:0005737">
    <property type="term" value="C:cytoplasm"/>
    <property type="evidence" value="ECO:0007669"/>
    <property type="project" value="UniProtKB-SubCell"/>
</dbReference>
<reference evidence="9 10" key="1">
    <citation type="submission" date="2024-10" db="EMBL/GenBank/DDBJ databases">
        <title>Updated reference genomes for cyclostephanoid diatoms.</title>
        <authorList>
            <person name="Roberts W.R."/>
            <person name="Alverson A.J."/>
        </authorList>
    </citation>
    <scope>NUCLEOTIDE SEQUENCE [LARGE SCALE GENOMIC DNA]</scope>
    <source>
        <strain evidence="9 10">AJA232-27</strain>
    </source>
</reference>
<dbReference type="CDD" id="cd02440">
    <property type="entry name" value="AdoMet_MTases"/>
    <property type="match status" value="1"/>
</dbReference>
<dbReference type="EC" id="2.1.1.77" evidence="3"/>
<dbReference type="Proteomes" id="UP001530293">
    <property type="component" value="Unassembled WGS sequence"/>
</dbReference>
<evidence type="ECO:0000256" key="5">
    <source>
        <dbReference type="ARBA" id="ARBA00022603"/>
    </source>
</evidence>
<dbReference type="PANTHER" id="PTHR11579:SF0">
    <property type="entry name" value="PROTEIN-L-ISOASPARTATE(D-ASPARTATE) O-METHYLTRANSFERASE"/>
    <property type="match status" value="1"/>
</dbReference>